<reference evidence="8" key="3">
    <citation type="submission" date="2023-05" db="EMBL/GenBank/DDBJ databases">
        <authorList>
            <person name="Smith C.H."/>
        </authorList>
    </citation>
    <scope>NUCLEOTIDE SEQUENCE</scope>
    <source>
        <strain evidence="8">CHS0354</strain>
        <tissue evidence="8">Mantle</tissue>
    </source>
</reference>
<dbReference type="GO" id="GO:0046872">
    <property type="term" value="F:metal ion binding"/>
    <property type="evidence" value="ECO:0007669"/>
    <property type="project" value="UniProtKB-KW"/>
</dbReference>
<proteinExistence type="predicted"/>
<dbReference type="GO" id="GO:0002949">
    <property type="term" value="P:tRNA threonylcarbamoyladenosine modification"/>
    <property type="evidence" value="ECO:0007669"/>
    <property type="project" value="InterPro"/>
</dbReference>
<evidence type="ECO:0000313" key="8">
    <source>
        <dbReference type="EMBL" id="KAK3606952.1"/>
    </source>
</evidence>
<dbReference type="NCBIfam" id="TIGR03723">
    <property type="entry name" value="T6A_TsaD_YgjD"/>
    <property type="match status" value="1"/>
</dbReference>
<evidence type="ECO:0000256" key="4">
    <source>
        <dbReference type="ARBA" id="ARBA00022723"/>
    </source>
</evidence>
<dbReference type="GO" id="GO:0061711">
    <property type="term" value="F:tRNA N(6)-L-threonylcarbamoyladenine synthase activity"/>
    <property type="evidence" value="ECO:0007669"/>
    <property type="project" value="UniProtKB-EC"/>
</dbReference>
<dbReference type="SUPFAM" id="SSF53067">
    <property type="entry name" value="Actin-like ATPase domain"/>
    <property type="match status" value="2"/>
</dbReference>
<keyword evidence="5" id="KW-0012">Acyltransferase</keyword>
<keyword evidence="3" id="KW-0819">tRNA processing</keyword>
<dbReference type="AlphaFoldDB" id="A0AAE0TAT1"/>
<evidence type="ECO:0000256" key="5">
    <source>
        <dbReference type="ARBA" id="ARBA00023315"/>
    </source>
</evidence>
<gene>
    <name evidence="8" type="ORF">CHS0354_018548</name>
</gene>
<reference evidence="8" key="1">
    <citation type="journal article" date="2021" name="Genome Biol. Evol.">
        <title>A High-Quality Reference Genome for a Parasitic Bivalve with Doubly Uniparental Inheritance (Bivalvia: Unionida).</title>
        <authorList>
            <person name="Smith C.H."/>
        </authorList>
    </citation>
    <scope>NUCLEOTIDE SEQUENCE</scope>
    <source>
        <strain evidence="8">CHS0354</strain>
    </source>
</reference>
<feature type="domain" description="Gcp-like" evidence="7">
    <location>
        <begin position="103"/>
        <end position="409"/>
    </location>
</feature>
<dbReference type="InterPro" id="IPR017861">
    <property type="entry name" value="KAE1/TsaD"/>
</dbReference>
<dbReference type="Pfam" id="PF00814">
    <property type="entry name" value="TsaD"/>
    <property type="match status" value="1"/>
</dbReference>
<dbReference type="PRINTS" id="PR00789">
    <property type="entry name" value="OSIALOPTASE"/>
</dbReference>
<evidence type="ECO:0000256" key="3">
    <source>
        <dbReference type="ARBA" id="ARBA00022694"/>
    </source>
</evidence>
<dbReference type="Proteomes" id="UP001195483">
    <property type="component" value="Unassembled WGS sequence"/>
</dbReference>
<dbReference type="EMBL" id="JAEAOA010001141">
    <property type="protein sequence ID" value="KAK3606952.1"/>
    <property type="molecule type" value="Genomic_DNA"/>
</dbReference>
<dbReference type="InterPro" id="IPR000905">
    <property type="entry name" value="Gcp-like_dom"/>
</dbReference>
<dbReference type="PANTHER" id="PTHR11735:SF6">
    <property type="entry name" value="TRNA N6-ADENOSINE THREONYLCARBAMOYLTRANSFERASE, MITOCHONDRIAL"/>
    <property type="match status" value="1"/>
</dbReference>
<keyword evidence="4" id="KW-0479">Metal-binding</keyword>
<accession>A0AAE0TAT1</accession>
<keyword evidence="2" id="KW-0808">Transferase</keyword>
<keyword evidence="9" id="KW-1185">Reference proteome</keyword>
<dbReference type="Gene3D" id="3.30.420.40">
    <property type="match status" value="2"/>
</dbReference>
<comment type="catalytic activity">
    <reaction evidence="6">
        <text>L-threonylcarbamoyladenylate + adenosine(37) in tRNA = N(6)-L-threonylcarbamoyladenosine(37) in tRNA + AMP + H(+)</text>
        <dbReference type="Rhea" id="RHEA:37059"/>
        <dbReference type="Rhea" id="RHEA-COMP:10162"/>
        <dbReference type="Rhea" id="RHEA-COMP:10163"/>
        <dbReference type="ChEBI" id="CHEBI:15378"/>
        <dbReference type="ChEBI" id="CHEBI:73682"/>
        <dbReference type="ChEBI" id="CHEBI:74411"/>
        <dbReference type="ChEBI" id="CHEBI:74418"/>
        <dbReference type="ChEBI" id="CHEBI:456215"/>
        <dbReference type="EC" id="2.3.1.234"/>
    </reaction>
</comment>
<organism evidence="8 9">
    <name type="scientific">Potamilus streckersoni</name>
    <dbReference type="NCBI Taxonomy" id="2493646"/>
    <lineage>
        <taxon>Eukaryota</taxon>
        <taxon>Metazoa</taxon>
        <taxon>Spiralia</taxon>
        <taxon>Lophotrochozoa</taxon>
        <taxon>Mollusca</taxon>
        <taxon>Bivalvia</taxon>
        <taxon>Autobranchia</taxon>
        <taxon>Heteroconchia</taxon>
        <taxon>Palaeoheterodonta</taxon>
        <taxon>Unionida</taxon>
        <taxon>Unionoidea</taxon>
        <taxon>Unionidae</taxon>
        <taxon>Ambleminae</taxon>
        <taxon>Lampsilini</taxon>
        <taxon>Potamilus</taxon>
    </lineage>
</organism>
<dbReference type="PANTHER" id="PTHR11735">
    <property type="entry name" value="TRNA N6-ADENOSINE THREONYLCARBAMOYLTRANSFERASE"/>
    <property type="match status" value="1"/>
</dbReference>
<dbReference type="InterPro" id="IPR043129">
    <property type="entry name" value="ATPase_NBD"/>
</dbReference>
<evidence type="ECO:0000313" key="9">
    <source>
        <dbReference type="Proteomes" id="UP001195483"/>
    </source>
</evidence>
<comment type="caution">
    <text evidence="8">The sequence shown here is derived from an EMBL/GenBank/DDBJ whole genome shotgun (WGS) entry which is preliminary data.</text>
</comment>
<sequence length="440" mass="48166">MTLQSGSTRAKDNPLIPLQDSIICRAFSDTQTVLNYALHYLKQGGTVFIWKSPEQRVAETRDSSDSAVHIGEVSFDRSCAGEYHIEFNGVCHSGCVMAYHGRVLTEKTLNLSYQHSKFGGVVPEIAGRGHLAAFKELLTNILQSPVFSPKQLQAIAVTRSPGLIGSLLVGVTYAKTLAWVYEKPLIAVDHIEGHLFSGFIGQPAPRFPFSALVISGGHTLLVNVEGVNQYTVFGRTTDDSVGEAFDKTAKILGFVYPGGPVIDRLAVLACERGIPPVKFPVPLRGRDTFDFSFSGLKTAVLYHAKDAGLYHPERELITVEDFLAQSDTDILNRTLSVARGFQETIAVIFEERITQTIRASRVKEFHICGGVAANSAVRKLTAQLAERLGVNFRCPEMKYCGDNAAMIGYIARLYMQKGFMLTETPDILNAEPSAAGRFSI</sequence>
<evidence type="ECO:0000256" key="6">
    <source>
        <dbReference type="ARBA" id="ARBA00048117"/>
    </source>
</evidence>
<dbReference type="EC" id="2.3.1.234" evidence="1"/>
<evidence type="ECO:0000259" key="7">
    <source>
        <dbReference type="Pfam" id="PF00814"/>
    </source>
</evidence>
<dbReference type="InterPro" id="IPR022450">
    <property type="entry name" value="TsaD"/>
</dbReference>
<evidence type="ECO:0000256" key="2">
    <source>
        <dbReference type="ARBA" id="ARBA00022679"/>
    </source>
</evidence>
<dbReference type="NCBIfam" id="TIGR00329">
    <property type="entry name" value="gcp_kae1"/>
    <property type="match status" value="1"/>
</dbReference>
<name>A0AAE0TAT1_9BIVA</name>
<evidence type="ECO:0000256" key="1">
    <source>
        <dbReference type="ARBA" id="ARBA00012156"/>
    </source>
</evidence>
<reference evidence="8" key="2">
    <citation type="journal article" date="2021" name="Genome Biol. Evol.">
        <title>Developing a high-quality reference genome for a parasitic bivalve with doubly uniparental inheritance (Bivalvia: Unionida).</title>
        <authorList>
            <person name="Smith C.H."/>
        </authorList>
    </citation>
    <scope>NUCLEOTIDE SEQUENCE</scope>
    <source>
        <strain evidence="8">CHS0354</strain>
        <tissue evidence="8">Mantle</tissue>
    </source>
</reference>
<protein>
    <recommendedName>
        <fullName evidence="1">N(6)-L-threonylcarbamoyladenine synthase</fullName>
        <ecNumber evidence="1">2.3.1.234</ecNumber>
    </recommendedName>
</protein>